<evidence type="ECO:0000256" key="1">
    <source>
        <dbReference type="SAM" id="MobiDB-lite"/>
    </source>
</evidence>
<dbReference type="AlphaFoldDB" id="A0A8S0Y4E2"/>
<gene>
    <name evidence="4" type="ORF">DEACI_0196</name>
    <name evidence="3" type="ORF">DEACI_3718</name>
</gene>
<dbReference type="KEGG" id="aacx:DEACI_3718"/>
<accession>A0A8S0Y4E2</accession>
<proteinExistence type="predicted"/>
<reference evidence="4" key="1">
    <citation type="submission" date="2014-11" db="EMBL/GenBank/DDBJ databases">
        <authorList>
            <person name="Hornung B.V."/>
        </authorList>
    </citation>
    <scope>NUCLEOTIDE SEQUENCE</scope>
    <source>
        <strain evidence="4">INE</strain>
    </source>
</reference>
<feature type="compositionally biased region" description="Basic residues" evidence="1">
    <location>
        <begin position="55"/>
        <end position="67"/>
    </location>
</feature>
<sequence length="202" mass="21272">MVVAQEKLERRQASSAGQPDIRPGARSVRSGYRGAVEAGYPGSSPAGHPGSSRPGTRRRSRVRNPRRLRLQRRSVLALTLAVGIFGAICADTIQLTVVKGAEIRSLEKDISTAKAQNDLLQVQVDKLRSVGRIESAALAMGMVQPSGTVYVAGNLPAVKQSSQAAAPKVAGPKAGSAQEAPIQSALHQLAQIFTGLFASTQR</sequence>
<keyword evidence="5" id="KW-1185">Reference proteome</keyword>
<keyword evidence="2" id="KW-1133">Transmembrane helix</keyword>
<evidence type="ECO:0000313" key="4">
    <source>
        <dbReference type="EMBL" id="CEJ05776.1"/>
    </source>
</evidence>
<feature type="region of interest" description="Disordered" evidence="1">
    <location>
        <begin position="1"/>
        <end position="67"/>
    </location>
</feature>
<protein>
    <recommendedName>
        <fullName evidence="6">Septum formation initiator</fullName>
    </recommendedName>
</protein>
<organism evidence="3">
    <name type="scientific">Acididesulfobacillus acetoxydans</name>
    <dbReference type="NCBI Taxonomy" id="1561005"/>
    <lineage>
        <taxon>Bacteria</taxon>
        <taxon>Bacillati</taxon>
        <taxon>Bacillota</taxon>
        <taxon>Clostridia</taxon>
        <taxon>Eubacteriales</taxon>
        <taxon>Peptococcaceae</taxon>
        <taxon>Acididesulfobacillus</taxon>
    </lineage>
</organism>
<evidence type="ECO:0000313" key="5">
    <source>
        <dbReference type="Proteomes" id="UP001071230"/>
    </source>
</evidence>
<evidence type="ECO:0000256" key="2">
    <source>
        <dbReference type="SAM" id="Phobius"/>
    </source>
</evidence>
<name>A0A8S0Y4E2_9FIRM</name>
<dbReference type="Proteomes" id="UP000836597">
    <property type="component" value="Chromosome"/>
</dbReference>
<keyword evidence="2" id="KW-0812">Transmembrane</keyword>
<feature type="transmembrane region" description="Helical" evidence="2">
    <location>
        <begin position="75"/>
        <end position="97"/>
    </location>
</feature>
<dbReference type="EMBL" id="LR746496">
    <property type="protein sequence ID" value="CAA7602895.1"/>
    <property type="molecule type" value="Genomic_DNA"/>
</dbReference>
<dbReference type="RefSeq" id="WP_240986195.1">
    <property type="nucleotide sequence ID" value="NZ_CDGJ01000003.1"/>
</dbReference>
<feature type="compositionally biased region" description="Low complexity" evidence="1">
    <location>
        <begin position="41"/>
        <end position="54"/>
    </location>
</feature>
<evidence type="ECO:0008006" key="6">
    <source>
        <dbReference type="Google" id="ProtNLM"/>
    </source>
</evidence>
<reference evidence="3" key="2">
    <citation type="submission" date="2020-01" db="EMBL/GenBank/DDBJ databases">
        <authorList>
            <person name="Hornung B."/>
        </authorList>
    </citation>
    <scope>NUCLEOTIDE SEQUENCE</scope>
    <source>
        <strain evidence="3">PacBioINE</strain>
    </source>
</reference>
<evidence type="ECO:0000313" key="3">
    <source>
        <dbReference type="EMBL" id="CAA7602895.1"/>
    </source>
</evidence>
<feature type="compositionally biased region" description="Basic and acidic residues" evidence="1">
    <location>
        <begin position="1"/>
        <end position="12"/>
    </location>
</feature>
<dbReference type="EMBL" id="CDGJ01000003">
    <property type="protein sequence ID" value="CEJ05776.1"/>
    <property type="molecule type" value="Genomic_DNA"/>
</dbReference>
<dbReference type="Proteomes" id="UP001071230">
    <property type="component" value="Unassembled WGS sequence"/>
</dbReference>
<keyword evidence="2" id="KW-0472">Membrane</keyword>